<reference evidence="2" key="1">
    <citation type="submission" date="2022-11" db="UniProtKB">
        <authorList>
            <consortium name="WormBaseParasite"/>
        </authorList>
    </citation>
    <scope>IDENTIFICATION</scope>
</reference>
<dbReference type="Proteomes" id="UP000887540">
    <property type="component" value="Unplaced"/>
</dbReference>
<name>A0A914C9B4_9BILA</name>
<organism evidence="1 2">
    <name type="scientific">Acrobeloides nanus</name>
    <dbReference type="NCBI Taxonomy" id="290746"/>
    <lineage>
        <taxon>Eukaryota</taxon>
        <taxon>Metazoa</taxon>
        <taxon>Ecdysozoa</taxon>
        <taxon>Nematoda</taxon>
        <taxon>Chromadorea</taxon>
        <taxon>Rhabditida</taxon>
        <taxon>Tylenchina</taxon>
        <taxon>Cephalobomorpha</taxon>
        <taxon>Cephaloboidea</taxon>
        <taxon>Cephalobidae</taxon>
        <taxon>Acrobeloides</taxon>
    </lineage>
</organism>
<dbReference type="WBParaSite" id="ACRNAN_Path_609.g2271.t2">
    <property type="protein sequence ID" value="ACRNAN_Path_609.g2271.t2"/>
    <property type="gene ID" value="ACRNAN_Path_609.g2271"/>
</dbReference>
<evidence type="ECO:0000313" key="1">
    <source>
        <dbReference type="Proteomes" id="UP000887540"/>
    </source>
</evidence>
<sequence length="230" mass="27156">MERPTIALDRDLLMEIFSNFIRNPNIKRFGQLSAEPFRLYDDPSSSHERIDMDHNILEYFLKLNPHFVKEVHVWKSAVSVLRGIRTSGIKKIRWFHNDNFLYDDIMEEFMRIFRDNADALKNLEVDYALLNFVPFFILKLDSLSIPNFGGTLDEIFIKEANTQALILKEAAELCRSRDCLACNNKCEFSMNWDIKHFTVEFSRALSEEFRTLLNINKKLLLKETCTHWLP</sequence>
<proteinExistence type="predicted"/>
<dbReference type="AlphaFoldDB" id="A0A914C9B4"/>
<protein>
    <submittedName>
        <fullName evidence="2">Uncharacterized protein</fullName>
    </submittedName>
</protein>
<keyword evidence="1" id="KW-1185">Reference proteome</keyword>
<accession>A0A914C9B4</accession>
<evidence type="ECO:0000313" key="2">
    <source>
        <dbReference type="WBParaSite" id="ACRNAN_Path_609.g2271.t2"/>
    </source>
</evidence>